<dbReference type="AlphaFoldDB" id="W2IWG0"/>
<feature type="compositionally biased region" description="Basic and acidic residues" evidence="1">
    <location>
        <begin position="1"/>
        <end position="11"/>
    </location>
</feature>
<organism evidence="2">
    <name type="scientific">Phytophthora nicotianae</name>
    <name type="common">Potato buckeye rot agent</name>
    <name type="synonym">Phytophthora parasitica</name>
    <dbReference type="NCBI Taxonomy" id="4792"/>
    <lineage>
        <taxon>Eukaryota</taxon>
        <taxon>Sar</taxon>
        <taxon>Stramenopiles</taxon>
        <taxon>Oomycota</taxon>
        <taxon>Peronosporomycetes</taxon>
        <taxon>Peronosporales</taxon>
        <taxon>Peronosporaceae</taxon>
        <taxon>Phytophthora</taxon>
    </lineage>
</organism>
<name>W2IWG0_PHYNI</name>
<proteinExistence type="predicted"/>
<evidence type="ECO:0000256" key="1">
    <source>
        <dbReference type="SAM" id="MobiDB-lite"/>
    </source>
</evidence>
<dbReference type="Proteomes" id="UP000053864">
    <property type="component" value="Unassembled WGS sequence"/>
</dbReference>
<sequence>MKTERPWRDTSVDESGGAPTKRLHTCGARRRNREIQNNTTKIQNYPTNIQLNSTKLYINPTNRLILHQFIANSSQSLLLKRIKASNFWVRQFIKRYKQPASGATHQENNSANSRKCAHQDNEFPKFLFSASKESPGVDDPSASVTSTSDKKRTRKISSQSPQNDHDNDAGGRDNIASRNLGREKELRQFLYILFKVITEAMGVGVTA</sequence>
<dbReference type="VEuPathDB" id="FungiDB:PPTG_23156"/>
<protein>
    <submittedName>
        <fullName evidence="2">Uncharacterized protein</fullName>
    </submittedName>
</protein>
<dbReference type="EMBL" id="KI673525">
    <property type="protein sequence ID" value="ETL37713.1"/>
    <property type="molecule type" value="Genomic_DNA"/>
</dbReference>
<feature type="region of interest" description="Disordered" evidence="1">
    <location>
        <begin position="1"/>
        <end position="22"/>
    </location>
</feature>
<accession>W2IWG0</accession>
<feature type="region of interest" description="Disordered" evidence="1">
    <location>
        <begin position="130"/>
        <end position="179"/>
    </location>
</feature>
<evidence type="ECO:0000313" key="2">
    <source>
        <dbReference type="EMBL" id="ETL37713.1"/>
    </source>
</evidence>
<gene>
    <name evidence="2" type="ORF">L916_10641</name>
</gene>
<reference evidence="2" key="1">
    <citation type="submission" date="2013-11" db="EMBL/GenBank/DDBJ databases">
        <title>The Genome Sequence of Phytophthora parasitica CJ05E6.</title>
        <authorList>
            <consortium name="The Broad Institute Genomics Platform"/>
            <person name="Russ C."/>
            <person name="Tyler B."/>
            <person name="Panabieres F."/>
            <person name="Shan W."/>
            <person name="Tripathy S."/>
            <person name="Grunwald N."/>
            <person name="Machado M."/>
            <person name="Johnson C.S."/>
            <person name="Arredondo F."/>
            <person name="Hong C."/>
            <person name="Coffey M."/>
            <person name="Young S.K."/>
            <person name="Zeng Q."/>
            <person name="Gargeya S."/>
            <person name="Fitzgerald M."/>
            <person name="Abouelleil A."/>
            <person name="Alvarado L."/>
            <person name="Chapman S.B."/>
            <person name="Gainer-Dewar J."/>
            <person name="Goldberg J."/>
            <person name="Griggs A."/>
            <person name="Gujja S."/>
            <person name="Hansen M."/>
            <person name="Howarth C."/>
            <person name="Imamovic A."/>
            <person name="Ireland A."/>
            <person name="Larimer J."/>
            <person name="McCowan C."/>
            <person name="Murphy C."/>
            <person name="Pearson M."/>
            <person name="Poon T.W."/>
            <person name="Priest M."/>
            <person name="Roberts A."/>
            <person name="Saif S."/>
            <person name="Shea T."/>
            <person name="Sykes S."/>
            <person name="Wortman J."/>
            <person name="Nusbaum C."/>
            <person name="Birren B."/>
        </authorList>
    </citation>
    <scope>NUCLEOTIDE SEQUENCE [LARGE SCALE GENOMIC DNA]</scope>
    <source>
        <strain evidence="2">CJ05E6</strain>
    </source>
</reference>